<feature type="non-terminal residue" evidence="1">
    <location>
        <position position="1"/>
    </location>
</feature>
<proteinExistence type="predicted"/>
<dbReference type="AlphaFoldDB" id="A0AAD2GW84"/>
<reference evidence="1" key="1">
    <citation type="submission" date="2023-11" db="EMBL/GenBank/DDBJ databases">
        <authorList>
            <person name="De Vega J J."/>
            <person name="De Vega J J."/>
        </authorList>
    </citation>
    <scope>NUCLEOTIDE SEQUENCE</scope>
</reference>
<name>A0AAD2GW84_9AGAR</name>
<accession>A0AAD2GW84</accession>
<protein>
    <submittedName>
        <fullName evidence="1">Uncharacterized protein</fullName>
    </submittedName>
</protein>
<evidence type="ECO:0000313" key="2">
    <source>
        <dbReference type="Proteomes" id="UP001295794"/>
    </source>
</evidence>
<evidence type="ECO:0000313" key="1">
    <source>
        <dbReference type="EMBL" id="CAK5263434.1"/>
    </source>
</evidence>
<keyword evidence="2" id="KW-1185">Reference proteome</keyword>
<gene>
    <name evidence="1" type="ORF">MYCIT1_LOCUS2892</name>
</gene>
<sequence length="332" mass="37638">ADNVVFAARQIIAPFAQTSECPNWPLWDLGPFLLRYPSLVTSDGRDSQPGSKHHYTRFLCHKLCDNLGRRLDPQPSVDALQLIYGHLLDSFVPLSDFGTHLRVLRTLRTEAVDIRMHRLTAIIQCVMLKTFSPDGSESANLWESEDLSEWEQLSSIFDDEDWLSSVLGLDNDKRTSRASAQQIYGCACAGVWTSFFEQCTARSPDQTERDLDFETVKLVHHALDDIPRVIPTELQRRFADAASAFIRKYPDNCLADHSELHLVLYWAVEENDGYITNVDALHILDSAVSAMQTDDQQESYRDNAEWIRGQMQDRLHPEIILAASVSLVSDGE</sequence>
<dbReference type="EMBL" id="CAVNYO010000040">
    <property type="protein sequence ID" value="CAK5263434.1"/>
    <property type="molecule type" value="Genomic_DNA"/>
</dbReference>
<dbReference type="Proteomes" id="UP001295794">
    <property type="component" value="Unassembled WGS sequence"/>
</dbReference>
<organism evidence="1 2">
    <name type="scientific">Mycena citricolor</name>
    <dbReference type="NCBI Taxonomy" id="2018698"/>
    <lineage>
        <taxon>Eukaryota</taxon>
        <taxon>Fungi</taxon>
        <taxon>Dikarya</taxon>
        <taxon>Basidiomycota</taxon>
        <taxon>Agaricomycotina</taxon>
        <taxon>Agaricomycetes</taxon>
        <taxon>Agaricomycetidae</taxon>
        <taxon>Agaricales</taxon>
        <taxon>Marasmiineae</taxon>
        <taxon>Mycenaceae</taxon>
        <taxon>Mycena</taxon>
    </lineage>
</organism>
<comment type="caution">
    <text evidence="1">The sequence shown here is derived from an EMBL/GenBank/DDBJ whole genome shotgun (WGS) entry which is preliminary data.</text>
</comment>